<sequence length="223" mass="24812">MADLNRLQKSLGYQFQRLELLEQALTHRSANSRHNERLEYLGDAVLGVVIAEDLFHRFPKAPEGDMTRMRATLVRGVTLAEVARELSLGEYIRLGSGELKSGGFRRESILADAVEAILGAVFLDGGIEACKPLLLNLWKQRLDTIEPGAGQKDPKTRLQEWLQARKKPLPTYEVITVTGDAHNQKFTVHCQVSALEEPVMGEGSSRRKAEQEAAGKVLEILQV</sequence>
<evidence type="ECO:0000256" key="10">
    <source>
        <dbReference type="ARBA" id="ARBA00022723"/>
    </source>
</evidence>
<evidence type="ECO:0000256" key="1">
    <source>
        <dbReference type="ARBA" id="ARBA00000109"/>
    </source>
</evidence>
<gene>
    <name evidence="15" type="primary">rnc</name>
    <name evidence="18" type="ORF">FCL42_08920</name>
</gene>
<evidence type="ECO:0000256" key="14">
    <source>
        <dbReference type="ARBA" id="ARBA00022884"/>
    </source>
</evidence>
<keyword evidence="13 15" id="KW-0460">Magnesium</keyword>
<dbReference type="GO" id="GO:0042802">
    <property type="term" value="F:identical protein binding"/>
    <property type="evidence" value="ECO:0007669"/>
    <property type="project" value="UniProtKB-ARBA"/>
</dbReference>
<dbReference type="InterPro" id="IPR011907">
    <property type="entry name" value="RNase_III"/>
</dbReference>
<keyword evidence="8 15" id="KW-0819">tRNA processing</keyword>
<dbReference type="PROSITE" id="PS50142">
    <property type="entry name" value="RNASE_3_2"/>
    <property type="match status" value="1"/>
</dbReference>
<evidence type="ECO:0000259" key="16">
    <source>
        <dbReference type="PROSITE" id="PS50137"/>
    </source>
</evidence>
<evidence type="ECO:0000256" key="8">
    <source>
        <dbReference type="ARBA" id="ARBA00022694"/>
    </source>
</evidence>
<evidence type="ECO:0000256" key="2">
    <source>
        <dbReference type="ARBA" id="ARBA00004496"/>
    </source>
</evidence>
<dbReference type="InterPro" id="IPR036389">
    <property type="entry name" value="RNase_III_sf"/>
</dbReference>
<feature type="domain" description="DRBM" evidence="16">
    <location>
        <begin position="153"/>
        <end position="223"/>
    </location>
</feature>
<proteinExistence type="inferred from homology"/>
<feature type="binding site" evidence="15">
    <location>
        <position position="39"/>
    </location>
    <ligand>
        <name>Mg(2+)</name>
        <dbReference type="ChEBI" id="CHEBI:18420"/>
    </ligand>
</feature>
<evidence type="ECO:0000256" key="15">
    <source>
        <dbReference type="HAMAP-Rule" id="MF_00104"/>
    </source>
</evidence>
<dbReference type="Gene3D" id="3.30.160.20">
    <property type="match status" value="1"/>
</dbReference>
<dbReference type="CDD" id="cd10845">
    <property type="entry name" value="DSRM_RNAse_III_family"/>
    <property type="match status" value="1"/>
</dbReference>
<dbReference type="Proteomes" id="UP000305675">
    <property type="component" value="Unassembled WGS sequence"/>
</dbReference>
<dbReference type="SUPFAM" id="SSF69065">
    <property type="entry name" value="RNase III domain-like"/>
    <property type="match status" value="1"/>
</dbReference>
<comment type="function">
    <text evidence="15">Digests double-stranded RNA. Involved in the processing of primary rRNA transcript to yield the immediate precursors to the large and small rRNAs (23S and 16S). Processes some mRNAs, and tRNAs when they are encoded in the rRNA operon. Processes pre-crRNA and tracrRNA of type II CRISPR loci if present in the organism.</text>
</comment>
<comment type="subcellular location">
    <subcellularLocation>
        <location evidence="2 15">Cytoplasm</location>
    </subcellularLocation>
</comment>
<dbReference type="SUPFAM" id="SSF54768">
    <property type="entry name" value="dsRNA-binding domain-like"/>
    <property type="match status" value="1"/>
</dbReference>
<dbReference type="FunFam" id="3.30.160.20:FF:000003">
    <property type="entry name" value="Ribonuclease 3"/>
    <property type="match status" value="1"/>
</dbReference>
<evidence type="ECO:0000256" key="4">
    <source>
        <dbReference type="ARBA" id="ARBA00011738"/>
    </source>
</evidence>
<feature type="binding site" evidence="15">
    <location>
        <position position="115"/>
    </location>
    <ligand>
        <name>Mg(2+)</name>
        <dbReference type="ChEBI" id="CHEBI:18420"/>
    </ligand>
</feature>
<evidence type="ECO:0000256" key="3">
    <source>
        <dbReference type="ARBA" id="ARBA00010183"/>
    </source>
</evidence>
<evidence type="ECO:0000313" key="19">
    <source>
        <dbReference type="Proteomes" id="UP000305675"/>
    </source>
</evidence>
<dbReference type="HAMAP" id="MF_00104">
    <property type="entry name" value="RNase_III"/>
    <property type="match status" value="1"/>
</dbReference>
<evidence type="ECO:0000256" key="5">
    <source>
        <dbReference type="ARBA" id="ARBA00022490"/>
    </source>
</evidence>
<keyword evidence="5 15" id="KW-0963">Cytoplasm</keyword>
<keyword evidence="9 15" id="KW-0540">Nuclease</keyword>
<evidence type="ECO:0000256" key="12">
    <source>
        <dbReference type="ARBA" id="ARBA00022801"/>
    </source>
</evidence>
<protein>
    <recommendedName>
        <fullName evidence="15">Ribonuclease 3</fullName>
        <ecNumber evidence="15">3.1.26.3</ecNumber>
    </recommendedName>
    <alternativeName>
        <fullName evidence="15">Ribonuclease III</fullName>
        <shortName evidence="15">RNase III</shortName>
    </alternativeName>
</protein>
<dbReference type="GO" id="GO:0010468">
    <property type="term" value="P:regulation of gene expression"/>
    <property type="evidence" value="ECO:0007669"/>
    <property type="project" value="TreeGrafter"/>
</dbReference>
<keyword evidence="12 15" id="KW-0378">Hydrolase</keyword>
<dbReference type="CDD" id="cd00593">
    <property type="entry name" value="RIBOc"/>
    <property type="match status" value="1"/>
</dbReference>
<evidence type="ECO:0000256" key="6">
    <source>
        <dbReference type="ARBA" id="ARBA00022552"/>
    </source>
</evidence>
<feature type="domain" description="RNase III" evidence="17">
    <location>
        <begin position="4"/>
        <end position="126"/>
    </location>
</feature>
<dbReference type="GO" id="GO:0006364">
    <property type="term" value="P:rRNA processing"/>
    <property type="evidence" value="ECO:0007669"/>
    <property type="project" value="UniProtKB-UniRule"/>
</dbReference>
<dbReference type="RefSeq" id="WP_136863067.1">
    <property type="nucleotide sequence ID" value="NZ_SWCJ01000005.1"/>
</dbReference>
<name>A0A4U1BNH7_9GAMM</name>
<evidence type="ECO:0000256" key="11">
    <source>
        <dbReference type="ARBA" id="ARBA00022759"/>
    </source>
</evidence>
<dbReference type="GO" id="GO:0006397">
    <property type="term" value="P:mRNA processing"/>
    <property type="evidence" value="ECO:0007669"/>
    <property type="project" value="UniProtKB-UniRule"/>
</dbReference>
<feature type="binding site" evidence="15">
    <location>
        <position position="112"/>
    </location>
    <ligand>
        <name>Mg(2+)</name>
        <dbReference type="ChEBI" id="CHEBI:18420"/>
    </ligand>
</feature>
<evidence type="ECO:0000256" key="7">
    <source>
        <dbReference type="ARBA" id="ARBA00022664"/>
    </source>
</evidence>
<dbReference type="SMART" id="SM00358">
    <property type="entry name" value="DSRM"/>
    <property type="match status" value="1"/>
</dbReference>
<dbReference type="PROSITE" id="PS00517">
    <property type="entry name" value="RNASE_3_1"/>
    <property type="match status" value="1"/>
</dbReference>
<dbReference type="NCBIfam" id="TIGR02191">
    <property type="entry name" value="RNaseIII"/>
    <property type="match status" value="1"/>
</dbReference>
<organism evidence="18 19">
    <name type="scientific">Ferrimonas aestuarii</name>
    <dbReference type="NCBI Taxonomy" id="2569539"/>
    <lineage>
        <taxon>Bacteria</taxon>
        <taxon>Pseudomonadati</taxon>
        <taxon>Pseudomonadota</taxon>
        <taxon>Gammaproteobacteria</taxon>
        <taxon>Alteromonadales</taxon>
        <taxon>Ferrimonadaceae</taxon>
        <taxon>Ferrimonas</taxon>
    </lineage>
</organism>
<dbReference type="FunFam" id="1.10.1520.10:FF:000001">
    <property type="entry name" value="Ribonuclease 3"/>
    <property type="match status" value="1"/>
</dbReference>
<dbReference type="Gene3D" id="1.10.1520.10">
    <property type="entry name" value="Ribonuclease III domain"/>
    <property type="match status" value="1"/>
</dbReference>
<accession>A0A4U1BNH7</accession>
<keyword evidence="10 15" id="KW-0479">Metal-binding</keyword>
<keyword evidence="19" id="KW-1185">Reference proteome</keyword>
<dbReference type="GO" id="GO:0019843">
    <property type="term" value="F:rRNA binding"/>
    <property type="evidence" value="ECO:0007669"/>
    <property type="project" value="UniProtKB-KW"/>
</dbReference>
<dbReference type="PROSITE" id="PS50137">
    <property type="entry name" value="DS_RBD"/>
    <property type="match status" value="1"/>
</dbReference>
<dbReference type="Pfam" id="PF00035">
    <property type="entry name" value="dsrm"/>
    <property type="match status" value="1"/>
</dbReference>
<dbReference type="AlphaFoldDB" id="A0A4U1BNH7"/>
<dbReference type="GO" id="GO:0003725">
    <property type="term" value="F:double-stranded RNA binding"/>
    <property type="evidence" value="ECO:0007669"/>
    <property type="project" value="TreeGrafter"/>
</dbReference>
<dbReference type="Pfam" id="PF14622">
    <property type="entry name" value="Ribonucleas_3_3"/>
    <property type="match status" value="1"/>
</dbReference>
<keyword evidence="7 15" id="KW-0507">mRNA processing</keyword>
<keyword evidence="6 15" id="KW-0698">rRNA processing</keyword>
<dbReference type="EC" id="3.1.26.3" evidence="15"/>
<keyword evidence="11 15" id="KW-0255">Endonuclease</keyword>
<dbReference type="PANTHER" id="PTHR11207:SF0">
    <property type="entry name" value="RIBONUCLEASE 3"/>
    <property type="match status" value="1"/>
</dbReference>
<dbReference type="EMBL" id="SWCJ01000005">
    <property type="protein sequence ID" value="TKB55310.1"/>
    <property type="molecule type" value="Genomic_DNA"/>
</dbReference>
<dbReference type="InterPro" id="IPR000999">
    <property type="entry name" value="RNase_III_dom"/>
</dbReference>
<evidence type="ECO:0000259" key="17">
    <source>
        <dbReference type="PROSITE" id="PS50142"/>
    </source>
</evidence>
<comment type="caution">
    <text evidence="18">The sequence shown here is derived from an EMBL/GenBank/DDBJ whole genome shotgun (WGS) entry which is preliminary data.</text>
</comment>
<evidence type="ECO:0000256" key="9">
    <source>
        <dbReference type="ARBA" id="ARBA00022722"/>
    </source>
</evidence>
<keyword evidence="14 15" id="KW-0694">RNA-binding</keyword>
<dbReference type="GO" id="GO:0004525">
    <property type="term" value="F:ribonuclease III activity"/>
    <property type="evidence" value="ECO:0007669"/>
    <property type="project" value="UniProtKB-UniRule"/>
</dbReference>
<dbReference type="SMART" id="SM00535">
    <property type="entry name" value="RIBOc"/>
    <property type="match status" value="1"/>
</dbReference>
<comment type="subunit">
    <text evidence="4 15">Homodimer.</text>
</comment>
<comment type="catalytic activity">
    <reaction evidence="1 15">
        <text>Endonucleolytic cleavage to 5'-phosphomonoester.</text>
        <dbReference type="EC" id="3.1.26.3"/>
    </reaction>
</comment>
<evidence type="ECO:0000256" key="13">
    <source>
        <dbReference type="ARBA" id="ARBA00022842"/>
    </source>
</evidence>
<comment type="similarity">
    <text evidence="3">Belongs to the ribonuclease III family.</text>
</comment>
<feature type="active site" evidence="15">
    <location>
        <position position="43"/>
    </location>
</feature>
<feature type="active site" evidence="15">
    <location>
        <position position="115"/>
    </location>
</feature>
<dbReference type="OrthoDB" id="9805026at2"/>
<keyword evidence="15" id="KW-0699">rRNA-binding</keyword>
<reference evidence="18 19" key="1">
    <citation type="submission" date="2019-04" db="EMBL/GenBank/DDBJ databases">
        <authorList>
            <person name="Hwang J.C."/>
        </authorList>
    </citation>
    <scope>NUCLEOTIDE SEQUENCE [LARGE SCALE GENOMIC DNA]</scope>
    <source>
        <strain evidence="18 19">IMCC35002</strain>
    </source>
</reference>
<evidence type="ECO:0000313" key="18">
    <source>
        <dbReference type="EMBL" id="TKB55310.1"/>
    </source>
</evidence>
<dbReference type="PANTHER" id="PTHR11207">
    <property type="entry name" value="RIBONUCLEASE III"/>
    <property type="match status" value="1"/>
</dbReference>
<dbReference type="GO" id="GO:0008033">
    <property type="term" value="P:tRNA processing"/>
    <property type="evidence" value="ECO:0007669"/>
    <property type="project" value="UniProtKB-KW"/>
</dbReference>
<dbReference type="GO" id="GO:0005737">
    <property type="term" value="C:cytoplasm"/>
    <property type="evidence" value="ECO:0007669"/>
    <property type="project" value="UniProtKB-SubCell"/>
</dbReference>
<comment type="cofactor">
    <cofactor evidence="15">
        <name>Mg(2+)</name>
        <dbReference type="ChEBI" id="CHEBI:18420"/>
    </cofactor>
</comment>
<dbReference type="GO" id="GO:0046872">
    <property type="term" value="F:metal ion binding"/>
    <property type="evidence" value="ECO:0007669"/>
    <property type="project" value="UniProtKB-KW"/>
</dbReference>
<dbReference type="InterPro" id="IPR014720">
    <property type="entry name" value="dsRBD_dom"/>
</dbReference>